<feature type="region of interest" description="Disordered" evidence="12">
    <location>
        <begin position="785"/>
        <end position="846"/>
    </location>
</feature>
<keyword evidence="7" id="KW-0130">Cell adhesion</keyword>
<dbReference type="GeneID" id="114601228"/>
<keyword evidence="9 13" id="KW-0472">Membrane</keyword>
<accession>A0A670K8L1</accession>
<keyword evidence="6 11" id="KW-0106">Calcium</keyword>
<evidence type="ECO:0000256" key="13">
    <source>
        <dbReference type="SAM" id="Phobius"/>
    </source>
</evidence>
<feature type="domain" description="Cadherin" evidence="14">
    <location>
        <begin position="154"/>
        <end position="262"/>
    </location>
</feature>
<gene>
    <name evidence="15" type="primary">PCDH8</name>
</gene>
<dbReference type="InterPro" id="IPR015919">
    <property type="entry name" value="Cadherin-like_sf"/>
</dbReference>
<evidence type="ECO:0000256" key="5">
    <source>
        <dbReference type="ARBA" id="ARBA00022737"/>
    </source>
</evidence>
<dbReference type="Pfam" id="PF08266">
    <property type="entry name" value="Cadherin_2"/>
    <property type="match status" value="1"/>
</dbReference>
<keyword evidence="10" id="KW-0325">Glycoprotein</keyword>
<dbReference type="InterPro" id="IPR013164">
    <property type="entry name" value="Cadherin_N"/>
</dbReference>
<sequence length="1065" mass="112727">MNVRKNGRCPGNLCHPGGLLCLGWLLSSALGKTIRYHTYEEDPPGTVIGTLADELPLKGPGGGGERSFRLVKAPGNSSLVQVRERDGQLSLGTERLDREALCGQSEEPCVLAFDVVSLGWPRSSSGGGSPPSPYRLVHVELEVRDINDHAPRFPQPLIALEVSESAAPGTRLPLDLAHDLDVGSNGIQSFAVSPNSHFGLEAQSRADGLKCAELVLLTELDREAQAAYRLELVAKDGGSPARSGTATVSVRVLDANDNAPAFPHGALLTVELPEDAPSGALLLDLDASDPDEGANGQLLYAWGSQVPAEARNLFALDPLSGRLSLRAAVDYELQRAYELDVQASDRGASPLAASCKVVVRLLDVNDNAPAVAISALSAGSGGAGAGSEPGSLVEGGASPEGAAAAWTVAYVSEAAPAESLVALVSTSDSDAGANGQVRCALLAAPHEPFALQRAYDASYVVLTTGALDRERVPEYNLTVVAEDLGSPPAKTVHRLTVRLADENDNAPRFAKARYEVAVLENNPPGAYLAAVLAADPDQGANGKVTYRLMDSQVMGASISTYVSVDPATGAIYALRTFNYEILKQLELTVQATDGGSPQLSSAALVKVRVVDQNDNAPVITHPALINGSLEIEVSRKAAHDSVVAHIKARDADEGVNAELSFSFLEDPQQQQPPALDLFAINKKTGEVVLTGSFSEEQLGQVYQLLLTVADNGRPPLSTTVPISFQATAALLPASSQDSKAKPNTGEGKAVQWDIPLIVIIVLAGSCTLLLVAIITIATTCNRRKKEKKGVLEEPLDSSHLEKGQQEGKGGGLISSSPGTRGNGFEVHSFPSKSSFASPEPSPASEDIPALENIRETASLYDSQSRLRGTNAEAYASTPSYSKEPAPPVAIWKGHSFNTISGREAEKFSGKDSGKGDSDFNDSDSDISGDALKKDLITHMQNGLWACTAECKILGHSDRCWSPSCGQANPHSSPHPKTQLSTFCKSTSLPRDSLRRDNYYQAQLPKTVGLQSVYEKVLHRDYDRAITLLSPPHQGRLPDLQEISVPLYQAPSTRYLGPPPETSQKA</sequence>
<feature type="region of interest" description="Disordered" evidence="12">
    <location>
        <begin position="903"/>
        <end position="924"/>
    </location>
</feature>
<dbReference type="FunFam" id="2.60.40.60:FF:000001">
    <property type="entry name" value="Protocadherin alpha 2"/>
    <property type="match status" value="1"/>
</dbReference>
<dbReference type="GO" id="GO:0016331">
    <property type="term" value="P:morphogenesis of embryonic epithelium"/>
    <property type="evidence" value="ECO:0007669"/>
    <property type="project" value="Ensembl"/>
</dbReference>
<feature type="domain" description="Cadherin" evidence="14">
    <location>
        <begin position="625"/>
        <end position="725"/>
    </location>
</feature>
<dbReference type="PANTHER" id="PTHR24028">
    <property type="entry name" value="CADHERIN-87A"/>
    <property type="match status" value="1"/>
</dbReference>
<feature type="domain" description="Cadherin" evidence="14">
    <location>
        <begin position="510"/>
        <end position="619"/>
    </location>
</feature>
<evidence type="ECO:0000256" key="10">
    <source>
        <dbReference type="ARBA" id="ARBA00023180"/>
    </source>
</evidence>
<evidence type="ECO:0000256" key="6">
    <source>
        <dbReference type="ARBA" id="ARBA00022837"/>
    </source>
</evidence>
<dbReference type="InterPro" id="IPR002126">
    <property type="entry name" value="Cadherin-like_dom"/>
</dbReference>
<dbReference type="Gene3D" id="2.60.40.60">
    <property type="entry name" value="Cadherins"/>
    <property type="match status" value="6"/>
</dbReference>
<reference evidence="15" key="3">
    <citation type="submission" date="2025-09" db="UniProtKB">
        <authorList>
            <consortium name="Ensembl"/>
        </authorList>
    </citation>
    <scope>IDENTIFICATION</scope>
</reference>
<feature type="compositionally biased region" description="Basic and acidic residues" evidence="12">
    <location>
        <begin position="903"/>
        <end position="917"/>
    </location>
</feature>
<dbReference type="PANTHER" id="PTHR24028:SF46">
    <property type="entry name" value="PROTOCADHERIN-8"/>
    <property type="match status" value="1"/>
</dbReference>
<dbReference type="Ensembl" id="ENSPMRT00000033846.1">
    <property type="protein sequence ID" value="ENSPMRP00000031914.1"/>
    <property type="gene ID" value="ENSPMRG00000020674.1"/>
</dbReference>
<comment type="subcellular location">
    <subcellularLocation>
        <location evidence="1">Cell membrane</location>
        <topology evidence="1">Single-pass type I membrane protein</topology>
    </subcellularLocation>
</comment>
<keyword evidence="3 13" id="KW-0812">Transmembrane</keyword>
<keyword evidence="8 13" id="KW-1133">Transmembrane helix</keyword>
<dbReference type="Pfam" id="PF00028">
    <property type="entry name" value="Cadherin"/>
    <property type="match status" value="5"/>
</dbReference>
<dbReference type="FunFam" id="2.60.40.60:FF:000007">
    <property type="entry name" value="Protocadherin alpha 2"/>
    <property type="match status" value="1"/>
</dbReference>
<dbReference type="SMART" id="SM00112">
    <property type="entry name" value="CA"/>
    <property type="match status" value="6"/>
</dbReference>
<keyword evidence="4" id="KW-0732">Signal</keyword>
<evidence type="ECO:0000256" key="3">
    <source>
        <dbReference type="ARBA" id="ARBA00022692"/>
    </source>
</evidence>
<dbReference type="KEGG" id="pmua:114601228"/>
<evidence type="ECO:0000313" key="15">
    <source>
        <dbReference type="Ensembl" id="ENSPMRP00000031914.1"/>
    </source>
</evidence>
<dbReference type="CTD" id="5100"/>
<dbReference type="GO" id="GO:0001756">
    <property type="term" value="P:somitogenesis"/>
    <property type="evidence" value="ECO:0007669"/>
    <property type="project" value="Ensembl"/>
</dbReference>
<dbReference type="InterPro" id="IPR020894">
    <property type="entry name" value="Cadherin_CS"/>
</dbReference>
<dbReference type="FunFam" id="2.60.40.60:FF:000002">
    <property type="entry name" value="Protocadherin alpha 2"/>
    <property type="match status" value="1"/>
</dbReference>
<organism evidence="15 16">
    <name type="scientific">Podarcis muralis</name>
    <name type="common">Wall lizard</name>
    <name type="synonym">Lacerta muralis</name>
    <dbReference type="NCBI Taxonomy" id="64176"/>
    <lineage>
        <taxon>Eukaryota</taxon>
        <taxon>Metazoa</taxon>
        <taxon>Chordata</taxon>
        <taxon>Craniata</taxon>
        <taxon>Vertebrata</taxon>
        <taxon>Euteleostomi</taxon>
        <taxon>Lepidosauria</taxon>
        <taxon>Squamata</taxon>
        <taxon>Bifurcata</taxon>
        <taxon>Unidentata</taxon>
        <taxon>Episquamata</taxon>
        <taxon>Laterata</taxon>
        <taxon>Lacertibaenia</taxon>
        <taxon>Lacertidae</taxon>
        <taxon>Podarcis</taxon>
    </lineage>
</organism>
<dbReference type="InterPro" id="IPR050174">
    <property type="entry name" value="Protocadherin/Cadherin-CA"/>
</dbReference>
<keyword evidence="2" id="KW-1003">Cell membrane</keyword>
<dbReference type="PROSITE" id="PS50268">
    <property type="entry name" value="CADHERIN_2"/>
    <property type="match status" value="6"/>
</dbReference>
<dbReference type="GO" id="GO:0007156">
    <property type="term" value="P:homophilic cell adhesion via plasma membrane adhesion molecules"/>
    <property type="evidence" value="ECO:0007669"/>
    <property type="project" value="InterPro"/>
</dbReference>
<protein>
    <submittedName>
        <fullName evidence="15">Protocadherin 8</fullName>
    </submittedName>
</protein>
<evidence type="ECO:0000256" key="8">
    <source>
        <dbReference type="ARBA" id="ARBA00022989"/>
    </source>
</evidence>
<dbReference type="SUPFAM" id="SSF49313">
    <property type="entry name" value="Cadherin-like"/>
    <property type="match status" value="5"/>
</dbReference>
<dbReference type="AlphaFoldDB" id="A0A670K8L1"/>
<evidence type="ECO:0000256" key="7">
    <source>
        <dbReference type="ARBA" id="ARBA00022889"/>
    </source>
</evidence>
<dbReference type="GO" id="GO:0005886">
    <property type="term" value="C:plasma membrane"/>
    <property type="evidence" value="ECO:0007669"/>
    <property type="project" value="UniProtKB-SubCell"/>
</dbReference>
<dbReference type="PRINTS" id="PR00205">
    <property type="entry name" value="CADHERIN"/>
</dbReference>
<keyword evidence="5" id="KW-0677">Repeat</keyword>
<dbReference type="GO" id="GO:0005509">
    <property type="term" value="F:calcium ion binding"/>
    <property type="evidence" value="ECO:0007669"/>
    <property type="project" value="UniProtKB-UniRule"/>
</dbReference>
<evidence type="ECO:0000313" key="16">
    <source>
        <dbReference type="Proteomes" id="UP000472272"/>
    </source>
</evidence>
<evidence type="ECO:0000256" key="4">
    <source>
        <dbReference type="ARBA" id="ARBA00022729"/>
    </source>
</evidence>
<evidence type="ECO:0000256" key="9">
    <source>
        <dbReference type="ARBA" id="ARBA00023136"/>
    </source>
</evidence>
<dbReference type="CDD" id="cd11304">
    <property type="entry name" value="Cadherin_repeat"/>
    <property type="match status" value="6"/>
</dbReference>
<name>A0A670K8L1_PODMU</name>
<feature type="domain" description="Cadherin" evidence="14">
    <location>
        <begin position="411"/>
        <end position="509"/>
    </location>
</feature>
<evidence type="ECO:0000256" key="12">
    <source>
        <dbReference type="SAM" id="MobiDB-lite"/>
    </source>
</evidence>
<dbReference type="OrthoDB" id="6252479at2759"/>
<feature type="domain" description="Cadherin" evidence="14">
    <location>
        <begin position="264"/>
        <end position="371"/>
    </location>
</feature>
<evidence type="ECO:0000256" key="2">
    <source>
        <dbReference type="ARBA" id="ARBA00022475"/>
    </source>
</evidence>
<keyword evidence="16" id="KW-1185">Reference proteome</keyword>
<reference evidence="15 16" key="1">
    <citation type="journal article" date="2019" name="Proc. Natl. Acad. Sci. U.S.A.">
        <title>Regulatory changes in pterin and carotenoid genes underlie balanced color polymorphisms in the wall lizard.</title>
        <authorList>
            <person name="Andrade P."/>
            <person name="Pinho C."/>
            <person name="Perez I de Lanuza G."/>
            <person name="Afonso S."/>
            <person name="Brejcha J."/>
            <person name="Rubin C.J."/>
            <person name="Wallerman O."/>
            <person name="Pereira P."/>
            <person name="Sabatino S.J."/>
            <person name="Bellati A."/>
            <person name="Pellitteri-Rosa D."/>
            <person name="Bosakova Z."/>
            <person name="Bunikis I."/>
            <person name="Carretero M.A."/>
            <person name="Feiner N."/>
            <person name="Marsik P."/>
            <person name="Pauperio F."/>
            <person name="Salvi D."/>
            <person name="Soler L."/>
            <person name="While G.M."/>
            <person name="Uller T."/>
            <person name="Font E."/>
            <person name="Andersson L."/>
            <person name="Carneiro M."/>
        </authorList>
    </citation>
    <scope>NUCLEOTIDE SEQUENCE</scope>
</reference>
<dbReference type="FunFam" id="2.60.40.60:FF:000003">
    <property type="entry name" value="Protocadherin alpha 2"/>
    <property type="match status" value="1"/>
</dbReference>
<dbReference type="PROSITE" id="PS00232">
    <property type="entry name" value="CADHERIN_1"/>
    <property type="match status" value="3"/>
</dbReference>
<dbReference type="RefSeq" id="XP_028594282.1">
    <property type="nucleotide sequence ID" value="XM_028738449.1"/>
</dbReference>
<evidence type="ECO:0000256" key="11">
    <source>
        <dbReference type="PROSITE-ProRule" id="PRU00043"/>
    </source>
</evidence>
<evidence type="ECO:0000256" key="1">
    <source>
        <dbReference type="ARBA" id="ARBA00004251"/>
    </source>
</evidence>
<feature type="domain" description="Cadherin" evidence="14">
    <location>
        <begin position="40"/>
        <end position="153"/>
    </location>
</feature>
<evidence type="ECO:0000259" key="14">
    <source>
        <dbReference type="PROSITE" id="PS50268"/>
    </source>
</evidence>
<feature type="compositionally biased region" description="Basic and acidic residues" evidence="12">
    <location>
        <begin position="788"/>
        <end position="805"/>
    </location>
</feature>
<feature type="compositionally biased region" description="Low complexity" evidence="12">
    <location>
        <begin position="828"/>
        <end position="845"/>
    </location>
</feature>
<reference evidence="15" key="2">
    <citation type="submission" date="2025-08" db="UniProtKB">
        <authorList>
            <consortium name="Ensembl"/>
        </authorList>
    </citation>
    <scope>IDENTIFICATION</scope>
</reference>
<feature type="transmembrane region" description="Helical" evidence="13">
    <location>
        <begin position="756"/>
        <end position="778"/>
    </location>
</feature>
<proteinExistence type="predicted"/>
<dbReference type="Proteomes" id="UP000472272">
    <property type="component" value="Chromosome 7"/>
</dbReference>
<dbReference type="FunFam" id="2.60.40.60:FF:000004">
    <property type="entry name" value="Protocadherin 1 gamma 2"/>
    <property type="match status" value="1"/>
</dbReference>
<dbReference type="OMA" id="SCHFEGQ"/>
<dbReference type="GeneTree" id="ENSGT00940000155219"/>